<feature type="compositionally biased region" description="Polar residues" evidence="2">
    <location>
        <begin position="95"/>
        <end position="104"/>
    </location>
</feature>
<evidence type="ECO:0000256" key="1">
    <source>
        <dbReference type="PROSITE-ProRule" id="PRU00781"/>
    </source>
</evidence>
<feature type="domain" description="PIPK" evidence="3">
    <location>
        <begin position="192"/>
        <end position="541"/>
    </location>
</feature>
<keyword evidence="1" id="KW-0418">Kinase</keyword>
<evidence type="ECO:0000256" key="2">
    <source>
        <dbReference type="SAM" id="MobiDB-lite"/>
    </source>
</evidence>
<dbReference type="InterPro" id="IPR027483">
    <property type="entry name" value="PInositol-4-P-4/5-kinase_C_sf"/>
</dbReference>
<reference evidence="4 5" key="1">
    <citation type="journal article" date="2018" name="Genome Biol. Evol.">
        <title>Multiple Roots of Fruiting Body Formation in Amoebozoa.</title>
        <authorList>
            <person name="Hillmann F."/>
            <person name="Forbes G."/>
            <person name="Novohradska S."/>
            <person name="Ferling I."/>
            <person name="Riege K."/>
            <person name="Groth M."/>
            <person name="Westermann M."/>
            <person name="Marz M."/>
            <person name="Spaller T."/>
            <person name="Winckler T."/>
            <person name="Schaap P."/>
            <person name="Glockner G."/>
        </authorList>
    </citation>
    <scope>NUCLEOTIDE SEQUENCE [LARGE SCALE GENOMIC DNA]</scope>
    <source>
        <strain evidence="4 5">Jena</strain>
    </source>
</reference>
<dbReference type="Gene3D" id="3.30.800.10">
    <property type="entry name" value="Phosphatidylinositol Phosphate Kinase II Beta"/>
    <property type="match status" value="1"/>
</dbReference>
<dbReference type="Proteomes" id="UP000241769">
    <property type="component" value="Unassembled WGS sequence"/>
</dbReference>
<dbReference type="PANTHER" id="PTHR23086:SF8">
    <property type="entry name" value="PHOSPHATIDYLINOSITOL 5-PHOSPHATE 4-KINASE, ISOFORM A"/>
    <property type="match status" value="1"/>
</dbReference>
<dbReference type="PROSITE" id="PS51455">
    <property type="entry name" value="PIPK"/>
    <property type="match status" value="1"/>
</dbReference>
<dbReference type="EMBL" id="MDYQ01000073">
    <property type="protein sequence ID" value="PRP83915.1"/>
    <property type="molecule type" value="Genomic_DNA"/>
</dbReference>
<evidence type="ECO:0000259" key="3">
    <source>
        <dbReference type="PROSITE" id="PS51455"/>
    </source>
</evidence>
<feature type="region of interest" description="Disordered" evidence="2">
    <location>
        <begin position="94"/>
        <end position="121"/>
    </location>
</feature>
<dbReference type="GO" id="GO:0005524">
    <property type="term" value="F:ATP binding"/>
    <property type="evidence" value="ECO:0007669"/>
    <property type="project" value="UniProtKB-UniRule"/>
</dbReference>
<dbReference type="GO" id="GO:0046854">
    <property type="term" value="P:phosphatidylinositol phosphate biosynthetic process"/>
    <property type="evidence" value="ECO:0007669"/>
    <property type="project" value="TreeGrafter"/>
</dbReference>
<dbReference type="PANTHER" id="PTHR23086">
    <property type="entry name" value="PHOSPHATIDYLINOSITOL-4-PHOSPHATE 5-KINASE"/>
    <property type="match status" value="1"/>
</dbReference>
<keyword evidence="1" id="KW-0067">ATP-binding</keyword>
<dbReference type="AlphaFoldDB" id="A0A2P6NIY1"/>
<name>A0A2P6NIY1_9EUKA</name>
<organism evidence="4 5">
    <name type="scientific">Planoprotostelium fungivorum</name>
    <dbReference type="NCBI Taxonomy" id="1890364"/>
    <lineage>
        <taxon>Eukaryota</taxon>
        <taxon>Amoebozoa</taxon>
        <taxon>Evosea</taxon>
        <taxon>Variosea</taxon>
        <taxon>Cavosteliida</taxon>
        <taxon>Cavosteliaceae</taxon>
        <taxon>Planoprotostelium</taxon>
    </lineage>
</organism>
<dbReference type="Gene3D" id="3.30.810.10">
    <property type="entry name" value="2-Layer Sandwich"/>
    <property type="match status" value="1"/>
</dbReference>
<dbReference type="SUPFAM" id="SSF56104">
    <property type="entry name" value="SAICAR synthase-like"/>
    <property type="match status" value="1"/>
</dbReference>
<gene>
    <name evidence="4" type="ORF">PROFUN_08852</name>
</gene>
<protein>
    <recommendedName>
        <fullName evidence="3">PIPK domain-containing protein</fullName>
    </recommendedName>
</protein>
<comment type="caution">
    <text evidence="4">The sequence shown here is derived from an EMBL/GenBank/DDBJ whole genome shotgun (WGS) entry which is preliminary data.</text>
</comment>
<dbReference type="OrthoDB" id="20783at2759"/>
<evidence type="ECO:0000313" key="4">
    <source>
        <dbReference type="EMBL" id="PRP83915.1"/>
    </source>
</evidence>
<dbReference type="GO" id="GO:0005886">
    <property type="term" value="C:plasma membrane"/>
    <property type="evidence" value="ECO:0007669"/>
    <property type="project" value="TreeGrafter"/>
</dbReference>
<keyword evidence="1" id="KW-0808">Transferase</keyword>
<evidence type="ECO:0000313" key="5">
    <source>
        <dbReference type="Proteomes" id="UP000241769"/>
    </source>
</evidence>
<dbReference type="InterPro" id="IPR002498">
    <property type="entry name" value="PInositol-4-P-4/5-kinase_core"/>
</dbReference>
<dbReference type="SMART" id="SM00330">
    <property type="entry name" value="PIPKc"/>
    <property type="match status" value="1"/>
</dbReference>
<dbReference type="InParanoid" id="A0A2P6NIY1"/>
<keyword evidence="5" id="KW-1185">Reference proteome</keyword>
<dbReference type="STRING" id="1890364.A0A2P6NIY1"/>
<dbReference type="GO" id="GO:0016308">
    <property type="term" value="F:1-phosphatidylinositol-4-phosphate 5-kinase activity"/>
    <property type="evidence" value="ECO:0007669"/>
    <property type="project" value="TreeGrafter"/>
</dbReference>
<dbReference type="Pfam" id="PF01504">
    <property type="entry name" value="PIP5K"/>
    <property type="match status" value="2"/>
</dbReference>
<sequence>MSMYPQLTAEDYKWLPAQKIKQRITTTPVLGATNSGASSFLSLQEYNKTEVRTTSISDGARHRPTAAVLEEEEVEEVSISEMLCQMDVQDEINNHKLSPKSSPRYQPPKDDVTQPSPPVEQKPVLFPGYGILAAVSRTAPKSIEPKSKPTRVRSAEDIREQMQKEDVAPPRLAFSPPRFRLPRMGAAPPPPTTGHLYPVLDNVLCQGDLPKIVPRPPPKTFHVGGNIVKKGDVGYDMVDAILLGLEKTLSKADTFTSDDIKHRSFFNTESGRPHEFAAYHIKIFTQLRNLFGVSTDHMKSPGKSGSFFYLTMNRQYYIKTISHNEVLFFLEILSSYTESIISRFHGLYRLRCSENNLQVYFVLMENVFIPQLPVSECYDLKIHTKKGSTSGRFTRVEEKSKGNVVLKDLDVGSGRFKMHYAKHQSLMDQISKDTYFLQVHNIMDYSLLVGVHSIDHTHFDYKSLEWLSQPSRFFQSDLGGILNTDGDEVLFIGIIDIFTPYNWKKRAETSIKGLMDDVDKISAVNPQIYRNRFRLFMQHTIVPTGRR</sequence>
<dbReference type="InterPro" id="IPR023610">
    <property type="entry name" value="PInositol-4/5-P-5/4-kinase"/>
</dbReference>
<dbReference type="InterPro" id="IPR027484">
    <property type="entry name" value="PInositol-4-P-5-kinase_N"/>
</dbReference>
<accession>A0A2P6NIY1</accession>
<keyword evidence="1" id="KW-0547">Nucleotide-binding</keyword>
<proteinExistence type="predicted"/>
<dbReference type="CDD" id="cd00139">
    <property type="entry name" value="PIPKc"/>
    <property type="match status" value="1"/>
</dbReference>